<feature type="domain" description="YdhG-like" evidence="1">
    <location>
        <begin position="20"/>
        <end position="114"/>
    </location>
</feature>
<dbReference type="InterPro" id="IPR014922">
    <property type="entry name" value="YdhG-like"/>
</dbReference>
<dbReference type="EMBL" id="MGIL01000013">
    <property type="protein sequence ID" value="OGM88311.1"/>
    <property type="molecule type" value="Genomic_DNA"/>
</dbReference>
<dbReference type="Proteomes" id="UP000177596">
    <property type="component" value="Unassembled WGS sequence"/>
</dbReference>
<proteinExistence type="predicted"/>
<dbReference type="Pfam" id="PF08818">
    <property type="entry name" value="DUF1801"/>
    <property type="match status" value="1"/>
</dbReference>
<accession>A0A1F8DI59</accession>
<name>A0A1F8DI59_9BACT</name>
<evidence type="ECO:0000313" key="3">
    <source>
        <dbReference type="Proteomes" id="UP000177596"/>
    </source>
</evidence>
<evidence type="ECO:0000313" key="2">
    <source>
        <dbReference type="EMBL" id="OGM88311.1"/>
    </source>
</evidence>
<dbReference type="SUPFAM" id="SSF159888">
    <property type="entry name" value="YdhG-like"/>
    <property type="match status" value="1"/>
</dbReference>
<protein>
    <recommendedName>
        <fullName evidence="1">YdhG-like domain-containing protein</fullName>
    </recommendedName>
</protein>
<reference evidence="2 3" key="1">
    <citation type="journal article" date="2016" name="Nat. Commun.">
        <title>Thousands of microbial genomes shed light on interconnected biogeochemical processes in an aquifer system.</title>
        <authorList>
            <person name="Anantharaman K."/>
            <person name="Brown C.T."/>
            <person name="Hug L.A."/>
            <person name="Sharon I."/>
            <person name="Castelle C.J."/>
            <person name="Probst A.J."/>
            <person name="Thomas B.C."/>
            <person name="Singh A."/>
            <person name="Wilkins M.J."/>
            <person name="Karaoz U."/>
            <person name="Brodie E.L."/>
            <person name="Williams K.H."/>
            <person name="Hubbard S.S."/>
            <person name="Banfield J.F."/>
        </authorList>
    </citation>
    <scope>NUCLEOTIDE SEQUENCE [LARGE SCALE GENOMIC DNA]</scope>
</reference>
<evidence type="ECO:0000259" key="1">
    <source>
        <dbReference type="Pfam" id="PF08818"/>
    </source>
</evidence>
<dbReference type="Gene3D" id="3.90.1150.200">
    <property type="match status" value="1"/>
</dbReference>
<comment type="caution">
    <text evidence="2">The sequence shown here is derived from an EMBL/GenBank/DDBJ whole genome shotgun (WGS) entry which is preliminary data.</text>
</comment>
<sequence>MKPNERIDELIAGLTDWRGKTLAGIRRIILVADPKVTEEWKWMGTPTWSHSGIVCLANAFKNKAKLTFPEGANLADPSKLFNDGLTGKKWRSIDYSSGDMVKEQELTDLVRSAVAFNLTKKSEKRK</sequence>
<dbReference type="AlphaFoldDB" id="A0A1F8DI59"/>
<gene>
    <name evidence="2" type="ORF">A2573_02545</name>
</gene>
<organism evidence="2 3">
    <name type="scientific">Candidatus Woesebacteria bacterium RIFOXYD1_FULL_43_18</name>
    <dbReference type="NCBI Taxonomy" id="1802551"/>
    <lineage>
        <taxon>Bacteria</taxon>
        <taxon>Candidatus Woeseibacteriota</taxon>
    </lineage>
</organism>